<dbReference type="InterPro" id="IPR001173">
    <property type="entry name" value="Glyco_trans_2-like"/>
</dbReference>
<evidence type="ECO:0000313" key="2">
    <source>
        <dbReference type="EMBL" id="MBD2317395.1"/>
    </source>
</evidence>
<dbReference type="InterPro" id="IPR029044">
    <property type="entry name" value="Nucleotide-diphossugar_trans"/>
</dbReference>
<dbReference type="PANTHER" id="PTHR22916:SF3">
    <property type="entry name" value="UDP-GLCNAC:BETAGAL BETA-1,3-N-ACETYLGLUCOSAMINYLTRANSFERASE-LIKE PROTEIN 1"/>
    <property type="match status" value="1"/>
</dbReference>
<gene>
    <name evidence="2" type="ORF">H6G05_11135</name>
</gene>
<comment type="caution">
    <text evidence="2">The sequence shown here is derived from an EMBL/GenBank/DDBJ whole genome shotgun (WGS) entry which is preliminary data.</text>
</comment>
<dbReference type="PANTHER" id="PTHR22916">
    <property type="entry name" value="GLYCOSYLTRANSFERASE"/>
    <property type="match status" value="1"/>
</dbReference>
<evidence type="ECO:0000313" key="3">
    <source>
        <dbReference type="Proteomes" id="UP000618445"/>
    </source>
</evidence>
<dbReference type="Proteomes" id="UP000618445">
    <property type="component" value="Unassembled WGS sequence"/>
</dbReference>
<dbReference type="Pfam" id="PF00535">
    <property type="entry name" value="Glycos_transf_2"/>
    <property type="match status" value="1"/>
</dbReference>
<proteinExistence type="predicted"/>
<protein>
    <submittedName>
        <fullName evidence="2">Glycosyltransferase</fullName>
    </submittedName>
</protein>
<reference evidence="2 3" key="1">
    <citation type="journal article" date="2020" name="ISME J.">
        <title>Comparative genomics reveals insights into cyanobacterial evolution and habitat adaptation.</title>
        <authorList>
            <person name="Chen M.Y."/>
            <person name="Teng W.K."/>
            <person name="Zhao L."/>
            <person name="Hu C.X."/>
            <person name="Zhou Y.K."/>
            <person name="Han B.P."/>
            <person name="Song L.R."/>
            <person name="Shu W.S."/>
        </authorList>
    </citation>
    <scope>NUCLEOTIDE SEQUENCE [LARGE SCALE GENOMIC DNA]</scope>
    <source>
        <strain evidence="2 3">FACHB-1050</strain>
    </source>
</reference>
<accession>A0ABR8CAI4</accession>
<dbReference type="EMBL" id="JACJQY010000015">
    <property type="protein sequence ID" value="MBD2317395.1"/>
    <property type="molecule type" value="Genomic_DNA"/>
</dbReference>
<feature type="domain" description="Glycosyltransferase 2-like" evidence="1">
    <location>
        <begin position="10"/>
        <end position="141"/>
    </location>
</feature>
<dbReference type="RefSeq" id="WP_190578242.1">
    <property type="nucleotide sequence ID" value="NZ_CAWPQU010000007.1"/>
</dbReference>
<evidence type="ECO:0000259" key="1">
    <source>
        <dbReference type="Pfam" id="PF00535"/>
    </source>
</evidence>
<organism evidence="2 3">
    <name type="scientific">Phormidium tenue FACHB-1050</name>
    <dbReference type="NCBI Taxonomy" id="2692857"/>
    <lineage>
        <taxon>Bacteria</taxon>
        <taxon>Bacillati</taxon>
        <taxon>Cyanobacteriota</taxon>
        <taxon>Cyanophyceae</taxon>
        <taxon>Oscillatoriophycideae</taxon>
        <taxon>Oscillatoriales</taxon>
        <taxon>Oscillatoriaceae</taxon>
        <taxon>Phormidium</taxon>
    </lineage>
</organism>
<keyword evidence="3" id="KW-1185">Reference proteome</keyword>
<name>A0ABR8CAI4_9CYAN</name>
<dbReference type="SUPFAM" id="SSF53448">
    <property type="entry name" value="Nucleotide-diphospho-sugar transferases"/>
    <property type="match status" value="1"/>
</dbReference>
<sequence length="311" mass="36612">MIQFNDLVTIIIRTSQEKRLPLLKNALLSVVANDYRPIEIIIVIQSEKQDFIDYLQNMSNEYSDKQVQVRIFINYTSKDQRAKNLNIGVNNANGRYIGFLDDDDVFYKHHIASLVEKLNNSESVAWAYSQVAMSICTLDKEKVNIVSLNYPFQKDKFTVKEMLKDNFIPIHSYLIDRNKCNLDCIYFDESFPVMEDYEFLLRLLHRGYPTFINEVTCEYRFYIKPSNSSSNLDAYSILDHREIENAKIWLETGERIEKTKKKLYPEYTSGLISTNKRKFLLSNFSFLNIIKKKLPNLWKLIKYLASVIQLI</sequence>
<dbReference type="Gene3D" id="3.90.550.10">
    <property type="entry name" value="Spore Coat Polysaccharide Biosynthesis Protein SpsA, Chain A"/>
    <property type="match status" value="1"/>
</dbReference>